<evidence type="ECO:0000256" key="5">
    <source>
        <dbReference type="ARBA" id="ARBA00022747"/>
    </source>
</evidence>
<reference evidence="8" key="1">
    <citation type="journal article" date="2014" name="Int. J. Syst. Evol. Microbiol.">
        <title>Complete genome sequence of Corynebacterium casei LMG S-19264T (=DSM 44701T), isolated from a smear-ripened cheese.</title>
        <authorList>
            <consortium name="US DOE Joint Genome Institute (JGI-PGF)"/>
            <person name="Walter F."/>
            <person name="Albersmeier A."/>
            <person name="Kalinowski J."/>
            <person name="Ruckert C."/>
        </authorList>
    </citation>
    <scope>NUCLEOTIDE SEQUENCE</scope>
    <source>
        <strain evidence="8">JCM 15325</strain>
    </source>
</reference>
<evidence type="ECO:0000313" key="8">
    <source>
        <dbReference type="EMBL" id="GGL63008.1"/>
    </source>
</evidence>
<evidence type="ECO:0000259" key="7">
    <source>
        <dbReference type="Pfam" id="PF01555"/>
    </source>
</evidence>
<dbReference type="GO" id="GO:0009307">
    <property type="term" value="P:DNA restriction-modification system"/>
    <property type="evidence" value="ECO:0007669"/>
    <property type="project" value="UniProtKB-KW"/>
</dbReference>
<dbReference type="EMBL" id="BMOK01000016">
    <property type="protein sequence ID" value="GGL63008.1"/>
    <property type="molecule type" value="Genomic_DNA"/>
</dbReference>
<keyword evidence="2" id="KW-0489">Methyltransferase</keyword>
<dbReference type="Proteomes" id="UP000654670">
    <property type="component" value="Unassembled WGS sequence"/>
</dbReference>
<evidence type="ECO:0000313" key="9">
    <source>
        <dbReference type="Proteomes" id="UP000654670"/>
    </source>
</evidence>
<evidence type="ECO:0000256" key="2">
    <source>
        <dbReference type="ARBA" id="ARBA00022603"/>
    </source>
</evidence>
<keyword evidence="4" id="KW-0949">S-adenosyl-L-methionine</keyword>
<evidence type="ECO:0000256" key="1">
    <source>
        <dbReference type="ARBA" id="ARBA00006594"/>
    </source>
</evidence>
<comment type="caution">
    <text evidence="8">The sequence shown here is derived from an EMBL/GenBank/DDBJ whole genome shotgun (WGS) entry which is preliminary data.</text>
</comment>
<organism evidence="8 9">
    <name type="scientific">Sporolactobacillus putidus</name>
    <dbReference type="NCBI Taxonomy" id="492735"/>
    <lineage>
        <taxon>Bacteria</taxon>
        <taxon>Bacillati</taxon>
        <taxon>Bacillota</taxon>
        <taxon>Bacilli</taxon>
        <taxon>Bacillales</taxon>
        <taxon>Sporolactobacillaceae</taxon>
        <taxon>Sporolactobacillus</taxon>
    </lineage>
</organism>
<dbReference type="Gene3D" id="3.40.50.150">
    <property type="entry name" value="Vaccinia Virus protein VP39"/>
    <property type="match status" value="1"/>
</dbReference>
<dbReference type="PIRSF" id="PIRSF015855">
    <property type="entry name" value="TypeIII_Mtase_mKpnI"/>
    <property type="match status" value="1"/>
</dbReference>
<dbReference type="RefSeq" id="WP_188804602.1">
    <property type="nucleotide sequence ID" value="NZ_BMOK01000016.1"/>
</dbReference>
<gene>
    <name evidence="8" type="ORF">GCM10007968_28660</name>
</gene>
<dbReference type="InterPro" id="IPR002052">
    <property type="entry name" value="DNA_methylase_N6_adenine_CS"/>
</dbReference>
<sequence length="658" mass="74941">MIAKHLIDTNNLEFLSKDDLLKIIKSMVNGGISINFYGKRIADEIYKKVRPRVTRVNRKLSVGTDAQQSKNLLIEGENLQAMVTLYKYQGQVDLILTDPPYNTGNYFRYNDKWDQDPNDPELGNLVASEDGSKHTKWMKAMLPRLHMMWKMLNPSGVLAICIDDNELFHLGMMLNEVFGEENRVGIINWQKTYSPKNDSTHLSSATEYVLVYAKDKSITRTGLLPRSKSADSRYSNPDDDPLGPWSSGDLQAKDFSNSTYFGIQSPFSGKMFYPSDNCHWRFKKKDIKKMLEEYGSKYSEVKDPENILSTSKSLVIKGTIVKNGSLYTPAEILEKCSELASDKVKNGPLPSIIFLKDGQGVPRIKRYLNNVKKGQVPLTFWADEEYDSVFEMGAQSWVYQESGHSQTGINELDSILGKGNNFETVKPLKLIKKIIQLWCPPKGLVLDPYAGSGTTGHAVVELNNETDSDRRFILIEQGNSVNGDKYARTLTQERLKRVIKGVRPDKNGNLIQKYPPLNAGFEFRKLTKTIDAKTVLSMKKDELVDLVITSHWESERRAAPNLIRIDNNKYSYLVGKNEDNEGYFIIWNGDKVGQLDIQTYKKIVEEASKEMLTTPYHVYARYEVFRTNSVKFYKVPDKILLHLGLNELNDSYNNDSEA</sequence>
<name>A0A917S7G2_9BACL</name>
<dbReference type="InterPro" id="IPR002295">
    <property type="entry name" value="N4/N6-MTase_EcoPI_Mod-like"/>
</dbReference>
<keyword evidence="5" id="KW-0680">Restriction system</keyword>
<evidence type="ECO:0000256" key="4">
    <source>
        <dbReference type="ARBA" id="ARBA00022691"/>
    </source>
</evidence>
<feature type="domain" description="DNA methylase N-4/N-6" evidence="7">
    <location>
        <begin position="92"/>
        <end position="478"/>
    </location>
</feature>
<protein>
    <recommendedName>
        <fullName evidence="7">DNA methylase N-4/N-6 domain-containing protein</fullName>
    </recommendedName>
</protein>
<dbReference type="GO" id="GO:0008170">
    <property type="term" value="F:N-methyltransferase activity"/>
    <property type="evidence" value="ECO:0007669"/>
    <property type="project" value="InterPro"/>
</dbReference>
<keyword evidence="3" id="KW-0808">Transferase</keyword>
<evidence type="ECO:0000256" key="3">
    <source>
        <dbReference type="ARBA" id="ARBA00022679"/>
    </source>
</evidence>
<keyword evidence="9" id="KW-1185">Reference proteome</keyword>
<dbReference type="InterPro" id="IPR002941">
    <property type="entry name" value="DNA_methylase_N4/N6"/>
</dbReference>
<dbReference type="SUPFAM" id="SSF53335">
    <property type="entry name" value="S-adenosyl-L-methionine-dependent methyltransferases"/>
    <property type="match status" value="1"/>
</dbReference>
<dbReference type="InterPro" id="IPR029063">
    <property type="entry name" value="SAM-dependent_MTases_sf"/>
</dbReference>
<feature type="region of interest" description="Disordered" evidence="6">
    <location>
        <begin position="227"/>
        <end position="247"/>
    </location>
</feature>
<dbReference type="Pfam" id="PF01555">
    <property type="entry name" value="N6_N4_Mtase"/>
    <property type="match status" value="1"/>
</dbReference>
<reference evidence="8" key="2">
    <citation type="submission" date="2020-09" db="EMBL/GenBank/DDBJ databases">
        <authorList>
            <person name="Sun Q."/>
            <person name="Ohkuma M."/>
        </authorList>
    </citation>
    <scope>NUCLEOTIDE SEQUENCE</scope>
    <source>
        <strain evidence="8">JCM 15325</strain>
    </source>
</reference>
<dbReference type="PROSITE" id="PS00092">
    <property type="entry name" value="N6_MTASE"/>
    <property type="match status" value="1"/>
</dbReference>
<evidence type="ECO:0000256" key="6">
    <source>
        <dbReference type="SAM" id="MobiDB-lite"/>
    </source>
</evidence>
<accession>A0A917S7G2</accession>
<proteinExistence type="inferred from homology"/>
<dbReference type="PRINTS" id="PR00506">
    <property type="entry name" value="D21N6MTFRASE"/>
</dbReference>
<dbReference type="GO" id="GO:0003677">
    <property type="term" value="F:DNA binding"/>
    <property type="evidence" value="ECO:0007669"/>
    <property type="project" value="InterPro"/>
</dbReference>
<comment type="similarity">
    <text evidence="1">Belongs to the N(4)/N(6)-methyltransferase family.</text>
</comment>
<dbReference type="GO" id="GO:0032259">
    <property type="term" value="P:methylation"/>
    <property type="evidence" value="ECO:0007669"/>
    <property type="project" value="UniProtKB-KW"/>
</dbReference>
<dbReference type="AlphaFoldDB" id="A0A917S7G2"/>